<sequence>MWLAALWFARHLASATPGLCGQPAPRGPSLTLTRRWSCLCPQFSGPIPSCGLSMTAVSIASEHTPETCSGEYCKKIHDEDRWSWQLGLGREMGDRWINGWPNGPKGFSDYVVSSLYDPVLRIRLPPM</sequence>
<feature type="chain" id="PRO_5035435994" evidence="1">
    <location>
        <begin position="16"/>
        <end position="127"/>
    </location>
</feature>
<dbReference type="EMBL" id="JAGPXF010000003">
    <property type="protein sequence ID" value="KAH7252386.1"/>
    <property type="molecule type" value="Genomic_DNA"/>
</dbReference>
<feature type="signal peptide" evidence="1">
    <location>
        <begin position="1"/>
        <end position="15"/>
    </location>
</feature>
<proteinExistence type="predicted"/>
<accession>A0A8K0S6A8</accession>
<evidence type="ECO:0000256" key="1">
    <source>
        <dbReference type="SAM" id="SignalP"/>
    </source>
</evidence>
<keyword evidence="1" id="KW-0732">Signal</keyword>
<comment type="caution">
    <text evidence="2">The sequence shown here is derived from an EMBL/GenBank/DDBJ whole genome shotgun (WGS) entry which is preliminary data.</text>
</comment>
<name>A0A8K0S6A8_9HYPO</name>
<protein>
    <submittedName>
        <fullName evidence="2">Uncharacterized protein</fullName>
    </submittedName>
</protein>
<evidence type="ECO:0000313" key="2">
    <source>
        <dbReference type="EMBL" id="KAH7252386.1"/>
    </source>
</evidence>
<dbReference type="AlphaFoldDB" id="A0A8K0S6A8"/>
<organism evidence="2 3">
    <name type="scientific">Fusarium tricinctum</name>
    <dbReference type="NCBI Taxonomy" id="61284"/>
    <lineage>
        <taxon>Eukaryota</taxon>
        <taxon>Fungi</taxon>
        <taxon>Dikarya</taxon>
        <taxon>Ascomycota</taxon>
        <taxon>Pezizomycotina</taxon>
        <taxon>Sordariomycetes</taxon>
        <taxon>Hypocreomycetidae</taxon>
        <taxon>Hypocreales</taxon>
        <taxon>Nectriaceae</taxon>
        <taxon>Fusarium</taxon>
        <taxon>Fusarium tricinctum species complex</taxon>
    </lineage>
</organism>
<evidence type="ECO:0000313" key="3">
    <source>
        <dbReference type="Proteomes" id="UP000813427"/>
    </source>
</evidence>
<keyword evidence="3" id="KW-1185">Reference proteome</keyword>
<dbReference type="Proteomes" id="UP000813427">
    <property type="component" value="Unassembled WGS sequence"/>
</dbReference>
<reference evidence="2" key="1">
    <citation type="journal article" date="2021" name="Nat. Commun.">
        <title>Genetic determinants of endophytism in the Arabidopsis root mycobiome.</title>
        <authorList>
            <person name="Mesny F."/>
            <person name="Miyauchi S."/>
            <person name="Thiergart T."/>
            <person name="Pickel B."/>
            <person name="Atanasova L."/>
            <person name="Karlsson M."/>
            <person name="Huettel B."/>
            <person name="Barry K.W."/>
            <person name="Haridas S."/>
            <person name="Chen C."/>
            <person name="Bauer D."/>
            <person name="Andreopoulos W."/>
            <person name="Pangilinan J."/>
            <person name="LaButti K."/>
            <person name="Riley R."/>
            <person name="Lipzen A."/>
            <person name="Clum A."/>
            <person name="Drula E."/>
            <person name="Henrissat B."/>
            <person name="Kohler A."/>
            <person name="Grigoriev I.V."/>
            <person name="Martin F.M."/>
            <person name="Hacquard S."/>
        </authorList>
    </citation>
    <scope>NUCLEOTIDE SEQUENCE</scope>
    <source>
        <strain evidence="2">MPI-SDFR-AT-0068</strain>
    </source>
</reference>
<gene>
    <name evidence="2" type="ORF">BKA59DRAFT_159047</name>
</gene>